<accession>A0A2S5DRF2</accession>
<proteinExistence type="predicted"/>
<protein>
    <recommendedName>
        <fullName evidence="4">Portal protein</fullName>
    </recommendedName>
</protein>
<sequence>MADSMTAAPVAIVEVQEYRVPDVSVLCRRFEEAEDMTYDARKRSERDRDYYDGQQWTRAELDTLAKRGQPALTVNYVKRKVEYLRGFERRMRSDPKAFPRTPHEDQLAEAATDSLRYVADQNDFDVTRSDVYEDMLIEGYGGADVTVVEGPEGYDVDITRIPWDRIWFDPYSRQKDFSDARYLGVVIWMDRDEALDTFPDRQEEIEYTLSSVSISDTYDDRPKYLRWADNRRTRVRIVQCHWIQDGVWFIATFTKGGYLTDPMPSPYIGRDGKPACSLILRSAYVDRENQRYGHVRDMISLQDEVNKRRSKALHLMSVRQTFGNAQAINDVDAAKRQLARPDGHLEVQAAGKFGEDFGILPTGDMAASQMQLMQHATAELQASGPNAAMAGKDPRIQSGRAIQAQQAGGAIEVEPIIDDLRQWTKQVYEATWLRIRQFWTSEKWIRVTDDEKNTRWVGLNRQVTLADALGELAPDEATAMAQQLGLQPGDPRLNQVVRVDNDIGGLDVDITIEEGPDVANVQAEQFQMLAQLAPALAQAGDPIPPEVLIAASQLRNKDELLEKLEQGRAARAQGQQQAQQIGMAQQQANVQKTTAQANKANAEAQRTMVEAGQPSGAAPAAPDSPSTLDQLEQAAKIRKLDAETGRIQTEAVRNIADAQRPPMVTDYA</sequence>
<evidence type="ECO:0008006" key="4">
    <source>
        <dbReference type="Google" id="ProtNLM"/>
    </source>
</evidence>
<feature type="region of interest" description="Disordered" evidence="1">
    <location>
        <begin position="592"/>
        <end position="668"/>
    </location>
</feature>
<dbReference type="AlphaFoldDB" id="A0A2S5DRF2"/>
<organism evidence="2 3">
    <name type="scientific">Burkholderia contaminans</name>
    <dbReference type="NCBI Taxonomy" id="488447"/>
    <lineage>
        <taxon>Bacteria</taxon>
        <taxon>Pseudomonadati</taxon>
        <taxon>Pseudomonadota</taxon>
        <taxon>Betaproteobacteria</taxon>
        <taxon>Burkholderiales</taxon>
        <taxon>Burkholderiaceae</taxon>
        <taxon>Burkholderia</taxon>
        <taxon>Burkholderia cepacia complex</taxon>
    </lineage>
</organism>
<dbReference type="Pfam" id="PF16510">
    <property type="entry name" value="P22_portal"/>
    <property type="match status" value="1"/>
</dbReference>
<name>A0A2S5DRF2_9BURK</name>
<gene>
    <name evidence="2" type="ORF">C3743_15345</name>
</gene>
<dbReference type="InterPro" id="IPR032427">
    <property type="entry name" value="P22_portal"/>
</dbReference>
<dbReference type="EMBL" id="PQVP01000002">
    <property type="protein sequence ID" value="POZ81690.1"/>
    <property type="molecule type" value="Genomic_DNA"/>
</dbReference>
<comment type="caution">
    <text evidence="2">The sequence shown here is derived from an EMBL/GenBank/DDBJ whole genome shotgun (WGS) entry which is preliminary data.</text>
</comment>
<feature type="compositionally biased region" description="Low complexity" evidence="1">
    <location>
        <begin position="614"/>
        <end position="626"/>
    </location>
</feature>
<evidence type="ECO:0000313" key="2">
    <source>
        <dbReference type="EMBL" id="POZ81690.1"/>
    </source>
</evidence>
<evidence type="ECO:0000313" key="3">
    <source>
        <dbReference type="Proteomes" id="UP000238655"/>
    </source>
</evidence>
<dbReference type="RefSeq" id="WP_089460803.1">
    <property type="nucleotide sequence ID" value="NZ_CM009575.1"/>
</dbReference>
<evidence type="ECO:0000256" key="1">
    <source>
        <dbReference type="SAM" id="MobiDB-lite"/>
    </source>
</evidence>
<reference evidence="2 3" key="1">
    <citation type="submission" date="2018-01" db="EMBL/GenBank/DDBJ databases">
        <title>Successful Treatment of Persistent Burkholderia cepacia Bacteremia with Ceftazidime-Avibactam.</title>
        <authorList>
            <person name="Tamma P."/>
            <person name="Fan Y."/>
            <person name="Bergman Y."/>
            <person name="Sick-Samuels A."/>
            <person name="Hsu A."/>
            <person name="Timp W."/>
            <person name="Simner P."/>
        </authorList>
    </citation>
    <scope>NUCLEOTIDE SEQUENCE [LARGE SCALE GENOMIC DNA]</scope>
    <source>
        <strain evidence="2 3">170816</strain>
    </source>
</reference>
<dbReference type="Proteomes" id="UP000238655">
    <property type="component" value="Chromosome 1"/>
</dbReference>